<dbReference type="Proteomes" id="UP000789647">
    <property type="component" value="Chromosome"/>
</dbReference>
<reference evidence="1" key="1">
    <citation type="submission" date="2022-05" db="EMBL/GenBank/DDBJ databases">
        <authorList>
            <person name="Alioto T."/>
            <person name="Alioto T."/>
            <person name="Gomez Garrido J."/>
        </authorList>
    </citation>
    <scope>NUCLEOTIDE SEQUENCE</scope>
    <source>
        <strain evidence="1">112</strain>
    </source>
</reference>
<protein>
    <submittedName>
        <fullName evidence="1">Uncharacterized protein</fullName>
    </submittedName>
</protein>
<dbReference type="AlphaFoldDB" id="A0A1B2JMC3"/>
<dbReference type="EMBL" id="OW995941">
    <property type="protein sequence ID" value="CAH6557622.1"/>
    <property type="molecule type" value="Genomic_DNA"/>
</dbReference>
<evidence type="ECO:0000313" key="2">
    <source>
        <dbReference type="Proteomes" id="UP000789647"/>
    </source>
</evidence>
<gene>
    <name evidence="1" type="ORF">AI2935V1_0186</name>
</gene>
<proteinExistence type="predicted"/>
<accession>A0A1B2JMC3</accession>
<evidence type="ECO:0000313" key="1">
    <source>
        <dbReference type="EMBL" id="CAH6557622.1"/>
    </source>
</evidence>
<organism evidence="1 2">
    <name type="scientific">Citrobacter freundii</name>
    <dbReference type="NCBI Taxonomy" id="546"/>
    <lineage>
        <taxon>Bacteria</taxon>
        <taxon>Pseudomonadati</taxon>
        <taxon>Pseudomonadota</taxon>
        <taxon>Gammaproteobacteria</taxon>
        <taxon>Enterobacterales</taxon>
        <taxon>Enterobacteriaceae</taxon>
        <taxon>Citrobacter</taxon>
        <taxon>Citrobacter freundii complex</taxon>
    </lineage>
</organism>
<name>A0A1B2JMC3_CITFR</name>
<sequence length="48" mass="5389">MQHCLAKRTVVGTVIFPHKIMRKGYLAGLTWTILVNVRHAGVVVRIFG</sequence>